<keyword evidence="7" id="KW-1185">Reference proteome</keyword>
<dbReference type="Pfam" id="PF02889">
    <property type="entry name" value="Sec63"/>
    <property type="match status" value="1"/>
</dbReference>
<keyword evidence="3" id="KW-1133">Transmembrane helix</keyword>
<reference evidence="6" key="1">
    <citation type="submission" date="2023-06" db="EMBL/GenBank/DDBJ databases">
        <authorList>
            <consortium name="Lawrence Berkeley National Laboratory"/>
            <person name="Ahrendt S."/>
            <person name="Sahu N."/>
            <person name="Indic B."/>
            <person name="Wong-Bajracharya J."/>
            <person name="Merenyi Z."/>
            <person name="Ke H.-M."/>
            <person name="Monk M."/>
            <person name="Kocsube S."/>
            <person name="Drula E."/>
            <person name="Lipzen A."/>
            <person name="Balint B."/>
            <person name="Henrissat B."/>
            <person name="Andreopoulos B."/>
            <person name="Martin F.M."/>
            <person name="Harder C.B."/>
            <person name="Rigling D."/>
            <person name="Ford K.L."/>
            <person name="Foster G.D."/>
            <person name="Pangilinan J."/>
            <person name="Papanicolaou A."/>
            <person name="Barry K."/>
            <person name="LaButti K."/>
            <person name="Viragh M."/>
            <person name="Koriabine M."/>
            <person name="Yan M."/>
            <person name="Riley R."/>
            <person name="Champramary S."/>
            <person name="Plett K.L."/>
            <person name="Tsai I.J."/>
            <person name="Slot J."/>
            <person name="Sipos G."/>
            <person name="Plett J."/>
            <person name="Nagy L.G."/>
            <person name="Grigoriev I.V."/>
        </authorList>
    </citation>
    <scope>NUCLEOTIDE SEQUENCE</scope>
    <source>
        <strain evidence="6">FPL87.14</strain>
    </source>
</reference>
<feature type="domain" description="SEC63" evidence="5">
    <location>
        <begin position="179"/>
        <end position="227"/>
    </location>
</feature>
<accession>A0AA39IXC2</accession>
<dbReference type="GO" id="GO:0003724">
    <property type="term" value="F:RNA helicase activity"/>
    <property type="evidence" value="ECO:0007669"/>
    <property type="project" value="TreeGrafter"/>
</dbReference>
<dbReference type="SUPFAM" id="SSF158702">
    <property type="entry name" value="Sec63 N-terminal domain-like"/>
    <property type="match status" value="1"/>
</dbReference>
<dbReference type="Gene3D" id="1.10.3380.10">
    <property type="entry name" value="Sec63 N-terminal domain-like domain"/>
    <property type="match status" value="1"/>
</dbReference>
<dbReference type="Proteomes" id="UP001175226">
    <property type="component" value="Unassembled WGS sequence"/>
</dbReference>
<keyword evidence="4" id="KW-0472">Membrane</keyword>
<name>A0AA39IXC2_9AGAR</name>
<keyword evidence="2" id="KW-0812">Transmembrane</keyword>
<dbReference type="InterPro" id="IPR004179">
    <property type="entry name" value="Sec63-dom"/>
</dbReference>
<dbReference type="AlphaFoldDB" id="A0AA39IXC2"/>
<evidence type="ECO:0000259" key="5">
    <source>
        <dbReference type="Pfam" id="PF02889"/>
    </source>
</evidence>
<sequence>MSSLSTACLSTVLRTTNQTGLKEMLKNGIGYFREAVDRQDKRIVQRLSESGAYYEGKEHRYMDDPTVMDPADDGSNMLTNGVQIVVKTIENNMDILTWTYFYRWMMQTPRYHNLLPVLVGPSFGVGREPSSRSRQLQVYGGYANLFTLAISLIFALEDEMDISALNPGMVAAYYNISFLAADQKIVLEKMSNLLSACVDDMSSSAWLSALLGAMDLAQMCVQALWDRDSPLRQVPHSARVDLVV</sequence>
<comment type="subcellular location">
    <subcellularLocation>
        <location evidence="1">Membrane</location>
        <topology evidence="1">Multi-pass membrane protein</topology>
    </subcellularLocation>
</comment>
<dbReference type="GO" id="GO:0005681">
    <property type="term" value="C:spliceosomal complex"/>
    <property type="evidence" value="ECO:0007669"/>
    <property type="project" value="TreeGrafter"/>
</dbReference>
<evidence type="ECO:0000256" key="3">
    <source>
        <dbReference type="ARBA" id="ARBA00022989"/>
    </source>
</evidence>
<organism evidence="6 7">
    <name type="scientific">Armillaria borealis</name>
    <dbReference type="NCBI Taxonomy" id="47425"/>
    <lineage>
        <taxon>Eukaryota</taxon>
        <taxon>Fungi</taxon>
        <taxon>Dikarya</taxon>
        <taxon>Basidiomycota</taxon>
        <taxon>Agaricomycotina</taxon>
        <taxon>Agaricomycetes</taxon>
        <taxon>Agaricomycetidae</taxon>
        <taxon>Agaricales</taxon>
        <taxon>Marasmiineae</taxon>
        <taxon>Physalacriaceae</taxon>
        <taxon>Armillaria</taxon>
    </lineage>
</organism>
<gene>
    <name evidence="6" type="ORF">EV421DRAFT_1912426</name>
</gene>
<evidence type="ECO:0000313" key="7">
    <source>
        <dbReference type="Proteomes" id="UP001175226"/>
    </source>
</evidence>
<dbReference type="PANTHER" id="PTHR24075">
    <property type="entry name" value="SEC63 DOMAIN-CONTAINING"/>
    <property type="match status" value="1"/>
</dbReference>
<comment type="caution">
    <text evidence="6">The sequence shown here is derived from an EMBL/GenBank/DDBJ whole genome shotgun (WGS) entry which is preliminary data.</text>
</comment>
<protein>
    <recommendedName>
        <fullName evidence="5">SEC63 domain-containing protein</fullName>
    </recommendedName>
</protein>
<dbReference type="GO" id="GO:0003723">
    <property type="term" value="F:RNA binding"/>
    <property type="evidence" value="ECO:0007669"/>
    <property type="project" value="TreeGrafter"/>
</dbReference>
<proteinExistence type="predicted"/>
<dbReference type="EMBL" id="JAUEPT010000130">
    <property type="protein sequence ID" value="KAK0430884.1"/>
    <property type="molecule type" value="Genomic_DNA"/>
</dbReference>
<evidence type="ECO:0000313" key="6">
    <source>
        <dbReference type="EMBL" id="KAK0430884.1"/>
    </source>
</evidence>
<dbReference type="PANTHER" id="PTHR24075:SF5">
    <property type="entry name" value="U5 SMALL NUCLEAR RIBONUCLEOPROTEIN 200 KDA HELICASE"/>
    <property type="match status" value="1"/>
</dbReference>
<dbReference type="GO" id="GO:0000388">
    <property type="term" value="P:spliceosome conformational change to release U4 (or U4atac) and U1 (or U11)"/>
    <property type="evidence" value="ECO:0007669"/>
    <property type="project" value="TreeGrafter"/>
</dbReference>
<dbReference type="GO" id="GO:0016020">
    <property type="term" value="C:membrane"/>
    <property type="evidence" value="ECO:0007669"/>
    <property type="project" value="UniProtKB-SubCell"/>
</dbReference>
<evidence type="ECO:0000256" key="1">
    <source>
        <dbReference type="ARBA" id="ARBA00004141"/>
    </source>
</evidence>
<evidence type="ECO:0000256" key="2">
    <source>
        <dbReference type="ARBA" id="ARBA00022692"/>
    </source>
</evidence>
<evidence type="ECO:0000256" key="4">
    <source>
        <dbReference type="ARBA" id="ARBA00023136"/>
    </source>
</evidence>